<dbReference type="OrthoDB" id="269409at2"/>
<evidence type="ECO:0000313" key="4">
    <source>
        <dbReference type="Proteomes" id="UP000315017"/>
    </source>
</evidence>
<gene>
    <name evidence="3" type="ORF">ETAA8_34720</name>
</gene>
<dbReference type="KEGG" id="aagg:ETAA8_34720"/>
<dbReference type="RefSeq" id="WP_145090544.1">
    <property type="nucleotide sequence ID" value="NZ_CP036274.1"/>
</dbReference>
<feature type="region of interest" description="Disordered" evidence="1">
    <location>
        <begin position="95"/>
        <end position="122"/>
    </location>
</feature>
<evidence type="ECO:0000313" key="3">
    <source>
        <dbReference type="EMBL" id="QDU28372.1"/>
    </source>
</evidence>
<evidence type="ECO:0000256" key="1">
    <source>
        <dbReference type="SAM" id="MobiDB-lite"/>
    </source>
</evidence>
<dbReference type="Proteomes" id="UP000315017">
    <property type="component" value="Chromosome"/>
</dbReference>
<accession>A0A517YE04</accession>
<proteinExistence type="predicted"/>
<dbReference type="InterPro" id="IPR011659">
    <property type="entry name" value="WD40"/>
</dbReference>
<protein>
    <submittedName>
        <fullName evidence="3">WD40-like Beta Propeller Repeat protein</fullName>
    </submittedName>
</protein>
<dbReference type="AlphaFoldDB" id="A0A517YE04"/>
<feature type="chain" id="PRO_5022040615" evidence="2">
    <location>
        <begin position="26"/>
        <end position="633"/>
    </location>
</feature>
<dbReference type="SUPFAM" id="SSF69304">
    <property type="entry name" value="Tricorn protease N-terminal domain"/>
    <property type="match status" value="1"/>
</dbReference>
<reference evidence="3 4" key="1">
    <citation type="submission" date="2019-02" db="EMBL/GenBank/DDBJ databases">
        <title>Deep-cultivation of Planctomycetes and their phenomic and genomic characterization uncovers novel biology.</title>
        <authorList>
            <person name="Wiegand S."/>
            <person name="Jogler M."/>
            <person name="Boedeker C."/>
            <person name="Pinto D."/>
            <person name="Vollmers J."/>
            <person name="Rivas-Marin E."/>
            <person name="Kohn T."/>
            <person name="Peeters S.H."/>
            <person name="Heuer A."/>
            <person name="Rast P."/>
            <person name="Oberbeckmann S."/>
            <person name="Bunk B."/>
            <person name="Jeske O."/>
            <person name="Meyerdierks A."/>
            <person name="Storesund J.E."/>
            <person name="Kallscheuer N."/>
            <person name="Luecker S."/>
            <person name="Lage O.M."/>
            <person name="Pohl T."/>
            <person name="Merkel B.J."/>
            <person name="Hornburger P."/>
            <person name="Mueller R.-W."/>
            <person name="Bruemmer F."/>
            <person name="Labrenz M."/>
            <person name="Spormann A.M."/>
            <person name="Op den Camp H."/>
            <person name="Overmann J."/>
            <person name="Amann R."/>
            <person name="Jetten M.S.M."/>
            <person name="Mascher T."/>
            <person name="Medema M.H."/>
            <person name="Devos D.P."/>
            <person name="Kaster A.-K."/>
            <person name="Ovreas L."/>
            <person name="Rohde M."/>
            <person name="Galperin M.Y."/>
            <person name="Jogler C."/>
        </authorList>
    </citation>
    <scope>NUCLEOTIDE SEQUENCE [LARGE SCALE GENOMIC DNA]</scope>
    <source>
        <strain evidence="3 4">ETA_A8</strain>
    </source>
</reference>
<keyword evidence="2" id="KW-0732">Signal</keyword>
<sequence length="633" mass="69497" precursor="true">MKNTWASHFLVAVACFLPSVLVCHCQETAWAQVTNGGKKAAPPSIPGLPELPPGVELPPEVQSQLKKALQELKTLEDTAKTKQTPQVKLAPAAVPLAPNTKPKNPTSAPVPPSATRVATPSASAATTFKRVAKEKSLAKVGELDFTKRDNKKPHFWVSPDGRRLAYLIDKGIAVDDKQYQYQNSIRQADQFVKNFRFSPDSQRTSWIVHLGQTQGEGQGETLVINGVPEKIGWNFIANHDGGIFSRDSKHVAYTARRYAKGDVEYVLVVDGKEVEVFLKSPAWALTFTADSRRVIWAEDTGDHYEMRESSIDGSQPRIERKFGPAQLSMNFFYGPAGEVGYVASQSQGNKFIVYDGKELKPGFKSIKTLQLSRDGKNIAFVMEPENFREVVVVDGKSSPAYGGLEADYVKDSLALSPVGGRVAYGIENRRIEYPVIDGKQGKGYARVAEFTFSPDGKRVAHWAVQNGKLLVVADGRESAPYDELGLPVFSPDSKSLAHGAGVGQRKFVVINGQPQKSYAFVGEPEFSPDGKRLVYLADHSAEGPTILVDSGKEGKQYDVIQEQLYFSPTGQRLAMVTSARDHEMVVVDGVEGNRYDHIITLGGGKVVFDDEVHWHYLAVKDGEVMLVEETLAE</sequence>
<feature type="signal peptide" evidence="2">
    <location>
        <begin position="1"/>
        <end position="25"/>
    </location>
</feature>
<dbReference type="Pfam" id="PF07676">
    <property type="entry name" value="PD40"/>
    <property type="match status" value="1"/>
</dbReference>
<dbReference type="EMBL" id="CP036274">
    <property type="protein sequence ID" value="QDU28372.1"/>
    <property type="molecule type" value="Genomic_DNA"/>
</dbReference>
<evidence type="ECO:0000256" key="2">
    <source>
        <dbReference type="SAM" id="SignalP"/>
    </source>
</evidence>
<organism evidence="3 4">
    <name type="scientific">Anatilimnocola aggregata</name>
    <dbReference type="NCBI Taxonomy" id="2528021"/>
    <lineage>
        <taxon>Bacteria</taxon>
        <taxon>Pseudomonadati</taxon>
        <taxon>Planctomycetota</taxon>
        <taxon>Planctomycetia</taxon>
        <taxon>Pirellulales</taxon>
        <taxon>Pirellulaceae</taxon>
        <taxon>Anatilimnocola</taxon>
    </lineage>
</organism>
<keyword evidence="4" id="KW-1185">Reference proteome</keyword>
<dbReference type="SUPFAM" id="SSF82171">
    <property type="entry name" value="DPP6 N-terminal domain-like"/>
    <property type="match status" value="1"/>
</dbReference>
<dbReference type="Gene3D" id="2.120.10.30">
    <property type="entry name" value="TolB, C-terminal domain"/>
    <property type="match status" value="2"/>
</dbReference>
<dbReference type="PROSITE" id="PS51257">
    <property type="entry name" value="PROKAR_LIPOPROTEIN"/>
    <property type="match status" value="1"/>
</dbReference>
<name>A0A517YE04_9BACT</name>
<dbReference type="InterPro" id="IPR011042">
    <property type="entry name" value="6-blade_b-propeller_TolB-like"/>
</dbReference>